<sequence>MVIRRLISVFLVILGGVLMFFATNEPPWLGWGVLMLGGLIEAVGITLERKRG</sequence>
<feature type="transmembrane region" description="Helical" evidence="1">
    <location>
        <begin position="28"/>
        <end position="47"/>
    </location>
</feature>
<organism evidence="2 3">
    <name type="scientific">Sulfurirhabdus autotrophica</name>
    <dbReference type="NCBI Taxonomy" id="1706046"/>
    <lineage>
        <taxon>Bacteria</taxon>
        <taxon>Pseudomonadati</taxon>
        <taxon>Pseudomonadota</taxon>
        <taxon>Betaproteobacteria</taxon>
        <taxon>Nitrosomonadales</taxon>
        <taxon>Sulfuricellaceae</taxon>
        <taxon>Sulfurirhabdus</taxon>
    </lineage>
</organism>
<keyword evidence="1" id="KW-0472">Membrane</keyword>
<dbReference type="EMBL" id="SMCO01000003">
    <property type="protein sequence ID" value="TCV89112.1"/>
    <property type="molecule type" value="Genomic_DNA"/>
</dbReference>
<evidence type="ECO:0000313" key="3">
    <source>
        <dbReference type="Proteomes" id="UP000295367"/>
    </source>
</evidence>
<protein>
    <submittedName>
        <fullName evidence="2">Uncharacterized protein</fullName>
    </submittedName>
</protein>
<keyword evidence="1" id="KW-1133">Transmembrane helix</keyword>
<name>A0A4R3YBG3_9PROT</name>
<dbReference type="RefSeq" id="WP_165922926.1">
    <property type="nucleotide sequence ID" value="NZ_BHVT01000020.1"/>
</dbReference>
<gene>
    <name evidence="2" type="ORF">EDC63_103184</name>
</gene>
<dbReference type="Proteomes" id="UP000295367">
    <property type="component" value="Unassembled WGS sequence"/>
</dbReference>
<keyword evidence="1" id="KW-0812">Transmembrane</keyword>
<evidence type="ECO:0000313" key="2">
    <source>
        <dbReference type="EMBL" id="TCV89112.1"/>
    </source>
</evidence>
<proteinExistence type="predicted"/>
<comment type="caution">
    <text evidence="2">The sequence shown here is derived from an EMBL/GenBank/DDBJ whole genome shotgun (WGS) entry which is preliminary data.</text>
</comment>
<accession>A0A4R3YBG3</accession>
<dbReference type="AlphaFoldDB" id="A0A4R3YBG3"/>
<reference evidence="2 3" key="1">
    <citation type="submission" date="2019-03" db="EMBL/GenBank/DDBJ databases">
        <title>Genomic Encyclopedia of Type Strains, Phase IV (KMG-IV): sequencing the most valuable type-strain genomes for metagenomic binning, comparative biology and taxonomic classification.</title>
        <authorList>
            <person name="Goeker M."/>
        </authorList>
    </citation>
    <scope>NUCLEOTIDE SEQUENCE [LARGE SCALE GENOMIC DNA]</scope>
    <source>
        <strain evidence="2 3">DSM 100309</strain>
    </source>
</reference>
<keyword evidence="3" id="KW-1185">Reference proteome</keyword>
<evidence type="ECO:0000256" key="1">
    <source>
        <dbReference type="SAM" id="Phobius"/>
    </source>
</evidence>
<feature type="transmembrane region" description="Helical" evidence="1">
    <location>
        <begin position="5"/>
        <end position="22"/>
    </location>
</feature>